<dbReference type="GeneID" id="25797166"/>
<comment type="caution">
    <text evidence="1">The sequence shown here is derived from an EMBL/GenBank/DDBJ whole genome shotgun (WGS) entry which is preliminary data.</text>
</comment>
<sequence>GTTLVATCAFGPISAFRIPDCSGCRASYPYSAPYFAQGCVVRPLKQRTKLQRRRQRGARTWPTSAAVYDRSHRQQGNFAATWSMQCIDGSIQSSADKVDGPLWASEQRPMCIHMLYMPGGSDRAGPTANGGSRRGTYKYSVIPVNANRFAKSRI</sequence>
<feature type="non-terminal residue" evidence="1">
    <location>
        <position position="1"/>
    </location>
</feature>
<reference evidence="1 2" key="1">
    <citation type="journal article" date="2011" name="Genome Biol.">
        <title>Comparative genome sequence analysis underscores mycoparasitism as the ancestral life style of Trichoderma.</title>
        <authorList>
            <person name="Kubicek C.P."/>
            <person name="Herrera-Estrella A."/>
            <person name="Seidl-Seiboth V."/>
            <person name="Martinez D.A."/>
            <person name="Druzhinina I.S."/>
            <person name="Thon M."/>
            <person name="Zeilinger S."/>
            <person name="Casas-Flores S."/>
            <person name="Horwitz B.A."/>
            <person name="Mukherjee P.K."/>
            <person name="Mukherjee M."/>
            <person name="Kredics L."/>
            <person name="Alcaraz L.D."/>
            <person name="Aerts A."/>
            <person name="Antal Z."/>
            <person name="Atanasova L."/>
            <person name="Cervantes-Badillo M.G."/>
            <person name="Challacombe J."/>
            <person name="Chertkov O."/>
            <person name="McCluskey K."/>
            <person name="Coulpier F."/>
            <person name="Deshpande N."/>
            <person name="von Doehren H."/>
            <person name="Ebbole D.J."/>
            <person name="Esquivel-Naranjo E.U."/>
            <person name="Fekete E."/>
            <person name="Flipphi M."/>
            <person name="Glaser F."/>
            <person name="Gomez-Rodriguez E.Y."/>
            <person name="Gruber S."/>
            <person name="Han C."/>
            <person name="Henrissat B."/>
            <person name="Hermosa R."/>
            <person name="Hernandez-Onate M."/>
            <person name="Karaffa L."/>
            <person name="Kosti I."/>
            <person name="Le Crom S."/>
            <person name="Lindquist E."/>
            <person name="Lucas S."/>
            <person name="Luebeck M."/>
            <person name="Luebeck P.S."/>
            <person name="Margeot A."/>
            <person name="Metz B."/>
            <person name="Misra M."/>
            <person name="Nevalainen H."/>
            <person name="Omann M."/>
            <person name="Packer N."/>
            <person name="Perrone G."/>
            <person name="Uresti-Rivera E.E."/>
            <person name="Salamov A."/>
            <person name="Schmoll M."/>
            <person name="Seiboth B."/>
            <person name="Shapiro H."/>
            <person name="Sukno S."/>
            <person name="Tamayo-Ramos J.A."/>
            <person name="Tisch D."/>
            <person name="Wiest A."/>
            <person name="Wilkinson H.H."/>
            <person name="Zhang M."/>
            <person name="Coutinho P.M."/>
            <person name="Kenerley C.M."/>
            <person name="Monte E."/>
            <person name="Baker S.E."/>
            <person name="Grigoriev I.V."/>
        </authorList>
    </citation>
    <scope>NUCLEOTIDE SEQUENCE [LARGE SCALE GENOMIC DNA]</scope>
    <source>
        <strain evidence="2">Gv29-8 / FGSC 10586</strain>
    </source>
</reference>
<keyword evidence="2" id="KW-1185">Reference proteome</keyword>
<organism evidence="1 2">
    <name type="scientific">Hypocrea virens (strain Gv29-8 / FGSC 10586)</name>
    <name type="common">Gliocladium virens</name>
    <name type="synonym">Trichoderma virens</name>
    <dbReference type="NCBI Taxonomy" id="413071"/>
    <lineage>
        <taxon>Eukaryota</taxon>
        <taxon>Fungi</taxon>
        <taxon>Dikarya</taxon>
        <taxon>Ascomycota</taxon>
        <taxon>Pezizomycotina</taxon>
        <taxon>Sordariomycetes</taxon>
        <taxon>Hypocreomycetidae</taxon>
        <taxon>Hypocreales</taxon>
        <taxon>Hypocreaceae</taxon>
        <taxon>Trichoderma</taxon>
    </lineage>
</organism>
<evidence type="ECO:0000313" key="1">
    <source>
        <dbReference type="EMBL" id="EHK20267.1"/>
    </source>
</evidence>
<gene>
    <name evidence="1" type="ORF">TRIVIDRAFT_68937</name>
</gene>
<dbReference type="VEuPathDB" id="FungiDB:TRIVIDRAFT_68937"/>
<accession>G9MYT8</accession>
<proteinExistence type="predicted"/>
<evidence type="ECO:0000313" key="2">
    <source>
        <dbReference type="Proteomes" id="UP000007115"/>
    </source>
</evidence>
<name>G9MYT8_HYPVG</name>
<dbReference type="EMBL" id="ABDF02000080">
    <property type="protein sequence ID" value="EHK20267.1"/>
    <property type="molecule type" value="Genomic_DNA"/>
</dbReference>
<dbReference type="Proteomes" id="UP000007115">
    <property type="component" value="Unassembled WGS sequence"/>
</dbReference>
<dbReference type="RefSeq" id="XP_013954464.1">
    <property type="nucleotide sequence ID" value="XM_014098989.1"/>
</dbReference>
<dbReference type="InParanoid" id="G9MYT8"/>
<dbReference type="AlphaFoldDB" id="G9MYT8"/>
<dbReference type="HOGENOM" id="CLU_1708512_0_0_1"/>
<protein>
    <submittedName>
        <fullName evidence="1">Uncharacterized protein</fullName>
    </submittedName>
</protein>